<dbReference type="InterPro" id="IPR008160">
    <property type="entry name" value="Collagen"/>
</dbReference>
<dbReference type="Pfam" id="PF00059">
    <property type="entry name" value="Lectin_C"/>
    <property type="match status" value="1"/>
</dbReference>
<gene>
    <name evidence="9" type="primary">LOC116945162</name>
</gene>
<evidence type="ECO:0000256" key="6">
    <source>
        <dbReference type="SAM" id="Phobius"/>
    </source>
</evidence>
<dbReference type="GO" id="GO:0005581">
    <property type="term" value="C:collagen trimer"/>
    <property type="evidence" value="ECO:0007669"/>
    <property type="project" value="UniProtKB-KW"/>
</dbReference>
<dbReference type="KEGG" id="pmrn:116945162"/>
<sequence>MNRLGSISQGEGDAMVNGGACEGDGDIDSFEYNRFGISDGAGCSRCRRKCALKTAIALLCGLCALLSIILAVISYTVFQRIDGVATIMTAEDLTFRDRLDAFGTKLETLDKLVQNKEKSIGDALLHWRQDVDTLKESTKQLQDRLDFAALSAQRLGQIGERVQALEEATGLAGDPSAAASSRAGLEALLRWSSEANATLLSLRGLPSRVGELAANVSAAAAEAADGRDELAGRLDDLRSNASSAAEARRLAELAAEERGRELEARAREARAAAEEAARAWRPAVAALNRTAARAEEAWQRERATLAQGLADAQRAVARLDGAFRGLRKDWSGSRQALTERVDAGYRNVSLFVDEVRLLLQEHGDVVRNITVLHGLPGSPGLKGDQGEQGPAGIPGPVGPKGDPGLLGETGATGPKGEMGDKGQPGPIGLPGQKGMKGSKGSRGSTGPVGPQGLLGPKGNQGLKGPRGFPGEQGPGGAPGMQGPPGDPYDPKSEACKGFGPYFNGSCYSMSNTRVNWTVANESCVAMQSHLVIITSKDEQTWLMSKTMGHFVYIGLHDTTVEGNWEWVDGTKLSGPTFWGEGQPDNWALSLNGREDCAGFSFGGQWNDFPCSMQLHFVCERDVDSAVVV</sequence>
<dbReference type="SMART" id="SM00034">
    <property type="entry name" value="CLECT"/>
    <property type="match status" value="1"/>
</dbReference>
<dbReference type="CDD" id="cd03590">
    <property type="entry name" value="CLECT_DC-SIGN_like"/>
    <property type="match status" value="1"/>
</dbReference>
<accession>A0AAJ7TCE1</accession>
<dbReference type="InterPro" id="IPR033989">
    <property type="entry name" value="CD209-like_CTLD"/>
</dbReference>
<keyword evidence="3" id="KW-0176">Collagen</keyword>
<dbReference type="PANTHER" id="PTHR22803">
    <property type="entry name" value="MANNOSE, PHOSPHOLIPASE, LECTIN RECEPTOR RELATED"/>
    <property type="match status" value="1"/>
</dbReference>
<keyword evidence="8" id="KW-1185">Reference proteome</keyword>
<dbReference type="Proteomes" id="UP001318040">
    <property type="component" value="Chromosome 23"/>
</dbReference>
<dbReference type="SUPFAM" id="SSF56436">
    <property type="entry name" value="C-type lectin-like"/>
    <property type="match status" value="1"/>
</dbReference>
<dbReference type="InterPro" id="IPR018378">
    <property type="entry name" value="C-type_lectin_CS"/>
</dbReference>
<keyword evidence="2" id="KW-0106">Calcium</keyword>
<evidence type="ECO:0000313" key="8">
    <source>
        <dbReference type="Proteomes" id="UP001318040"/>
    </source>
</evidence>
<dbReference type="RefSeq" id="XP_032815260.1">
    <property type="nucleotide sequence ID" value="XM_032959369.1"/>
</dbReference>
<proteinExistence type="predicted"/>
<dbReference type="GO" id="GO:0030246">
    <property type="term" value="F:carbohydrate binding"/>
    <property type="evidence" value="ECO:0007669"/>
    <property type="project" value="UniProtKB-KW"/>
</dbReference>
<dbReference type="InterPro" id="IPR001304">
    <property type="entry name" value="C-type_lectin-like"/>
</dbReference>
<dbReference type="InterPro" id="IPR016187">
    <property type="entry name" value="CTDL_fold"/>
</dbReference>
<keyword evidence="6" id="KW-0812">Transmembrane</keyword>
<feature type="domain" description="C-type lectin" evidence="7">
    <location>
        <begin position="502"/>
        <end position="619"/>
    </location>
</feature>
<feature type="compositionally biased region" description="Gly residues" evidence="5">
    <location>
        <begin position="470"/>
        <end position="479"/>
    </location>
</feature>
<dbReference type="PROSITE" id="PS00615">
    <property type="entry name" value="C_TYPE_LECTIN_1"/>
    <property type="match status" value="1"/>
</dbReference>
<evidence type="ECO:0000259" key="7">
    <source>
        <dbReference type="PROSITE" id="PS50041"/>
    </source>
</evidence>
<reference evidence="9" key="1">
    <citation type="submission" date="2025-08" db="UniProtKB">
        <authorList>
            <consortium name="RefSeq"/>
        </authorList>
    </citation>
    <scope>IDENTIFICATION</scope>
    <source>
        <tissue evidence="9">Sperm</tissue>
    </source>
</reference>
<dbReference type="AlphaFoldDB" id="A0AAJ7TCE1"/>
<evidence type="ECO:0000256" key="1">
    <source>
        <dbReference type="ARBA" id="ARBA00022734"/>
    </source>
</evidence>
<name>A0AAJ7TCE1_PETMA</name>
<organism evidence="8 9">
    <name type="scientific">Petromyzon marinus</name>
    <name type="common">Sea lamprey</name>
    <dbReference type="NCBI Taxonomy" id="7757"/>
    <lineage>
        <taxon>Eukaryota</taxon>
        <taxon>Metazoa</taxon>
        <taxon>Chordata</taxon>
        <taxon>Craniata</taxon>
        <taxon>Vertebrata</taxon>
        <taxon>Cyclostomata</taxon>
        <taxon>Hyperoartia</taxon>
        <taxon>Petromyzontiformes</taxon>
        <taxon>Petromyzontidae</taxon>
        <taxon>Petromyzon</taxon>
    </lineage>
</organism>
<keyword evidence="6" id="KW-1133">Transmembrane helix</keyword>
<keyword evidence="4" id="KW-1015">Disulfide bond</keyword>
<evidence type="ECO:0000256" key="3">
    <source>
        <dbReference type="ARBA" id="ARBA00023119"/>
    </source>
</evidence>
<dbReference type="InterPro" id="IPR016186">
    <property type="entry name" value="C-type_lectin-like/link_sf"/>
</dbReference>
<dbReference type="InterPro" id="IPR050111">
    <property type="entry name" value="C-type_lectin/snaclec_domain"/>
</dbReference>
<keyword evidence="1" id="KW-0430">Lectin</keyword>
<evidence type="ECO:0000256" key="2">
    <source>
        <dbReference type="ARBA" id="ARBA00022837"/>
    </source>
</evidence>
<evidence type="ECO:0000256" key="4">
    <source>
        <dbReference type="ARBA" id="ARBA00023157"/>
    </source>
</evidence>
<evidence type="ECO:0000313" key="9">
    <source>
        <dbReference type="RefSeq" id="XP_032815260.1"/>
    </source>
</evidence>
<protein>
    <submittedName>
        <fullName evidence="9">Collectin-12-like</fullName>
    </submittedName>
</protein>
<keyword evidence="6" id="KW-0472">Membrane</keyword>
<feature type="region of interest" description="Disordered" evidence="5">
    <location>
        <begin position="377"/>
        <end position="492"/>
    </location>
</feature>
<dbReference type="PROSITE" id="PS50041">
    <property type="entry name" value="C_TYPE_LECTIN_2"/>
    <property type="match status" value="1"/>
</dbReference>
<dbReference type="Pfam" id="PF01391">
    <property type="entry name" value="Collagen"/>
    <property type="match status" value="1"/>
</dbReference>
<dbReference type="Gene3D" id="3.10.100.10">
    <property type="entry name" value="Mannose-Binding Protein A, subunit A"/>
    <property type="match status" value="1"/>
</dbReference>
<feature type="transmembrane region" description="Helical" evidence="6">
    <location>
        <begin position="55"/>
        <end position="78"/>
    </location>
</feature>
<evidence type="ECO:0000256" key="5">
    <source>
        <dbReference type="SAM" id="MobiDB-lite"/>
    </source>
</evidence>